<keyword evidence="4" id="KW-0808">Transferase</keyword>
<keyword evidence="2" id="KW-1003">Cell membrane</keyword>
<feature type="transmembrane region" description="Helical" evidence="8">
    <location>
        <begin position="410"/>
        <end position="427"/>
    </location>
</feature>
<reference evidence="9" key="1">
    <citation type="submission" date="2021-01" db="EMBL/GenBank/DDBJ databases">
        <title>Whole genome shotgun sequence of Virgisporangium aliadipatigenens NBRC 105644.</title>
        <authorList>
            <person name="Komaki H."/>
            <person name="Tamura T."/>
        </authorList>
    </citation>
    <scope>NUCLEOTIDE SEQUENCE</scope>
    <source>
        <strain evidence="9">NBRC 105644</strain>
    </source>
</reference>
<keyword evidence="3" id="KW-0328">Glycosyltransferase</keyword>
<feature type="transmembrane region" description="Helical" evidence="8">
    <location>
        <begin position="34"/>
        <end position="52"/>
    </location>
</feature>
<dbReference type="GO" id="GO:0016763">
    <property type="term" value="F:pentosyltransferase activity"/>
    <property type="evidence" value="ECO:0007669"/>
    <property type="project" value="TreeGrafter"/>
</dbReference>
<evidence type="ECO:0000256" key="4">
    <source>
        <dbReference type="ARBA" id="ARBA00022679"/>
    </source>
</evidence>
<evidence type="ECO:0000256" key="8">
    <source>
        <dbReference type="SAM" id="Phobius"/>
    </source>
</evidence>
<dbReference type="EMBL" id="BOPF01000010">
    <property type="protein sequence ID" value="GIJ46346.1"/>
    <property type="molecule type" value="Genomic_DNA"/>
</dbReference>
<feature type="transmembrane region" description="Helical" evidence="8">
    <location>
        <begin position="59"/>
        <end position="77"/>
    </location>
</feature>
<accession>A0A8J4DQT4</accession>
<dbReference type="PANTHER" id="PTHR33908:SF11">
    <property type="entry name" value="MEMBRANE PROTEIN"/>
    <property type="match status" value="1"/>
</dbReference>
<dbReference type="RefSeq" id="WP_203899885.1">
    <property type="nucleotide sequence ID" value="NZ_BOPF01000010.1"/>
</dbReference>
<evidence type="ECO:0000256" key="1">
    <source>
        <dbReference type="ARBA" id="ARBA00004651"/>
    </source>
</evidence>
<evidence type="ECO:0000313" key="10">
    <source>
        <dbReference type="Proteomes" id="UP000619260"/>
    </source>
</evidence>
<feature type="transmembrane region" description="Helical" evidence="8">
    <location>
        <begin position="261"/>
        <end position="285"/>
    </location>
</feature>
<dbReference type="InterPro" id="IPR050297">
    <property type="entry name" value="LipidA_mod_glycosyltrf_83"/>
</dbReference>
<evidence type="ECO:0000256" key="3">
    <source>
        <dbReference type="ARBA" id="ARBA00022676"/>
    </source>
</evidence>
<evidence type="ECO:0000256" key="7">
    <source>
        <dbReference type="ARBA" id="ARBA00023136"/>
    </source>
</evidence>
<feature type="transmembrane region" description="Helical" evidence="8">
    <location>
        <begin position="325"/>
        <end position="343"/>
    </location>
</feature>
<gene>
    <name evidence="9" type="ORF">Val02_32320</name>
</gene>
<dbReference type="Proteomes" id="UP000619260">
    <property type="component" value="Unassembled WGS sequence"/>
</dbReference>
<keyword evidence="7 8" id="KW-0472">Membrane</keyword>
<organism evidence="9 10">
    <name type="scientific">Virgisporangium aliadipatigenens</name>
    <dbReference type="NCBI Taxonomy" id="741659"/>
    <lineage>
        <taxon>Bacteria</taxon>
        <taxon>Bacillati</taxon>
        <taxon>Actinomycetota</taxon>
        <taxon>Actinomycetes</taxon>
        <taxon>Micromonosporales</taxon>
        <taxon>Micromonosporaceae</taxon>
        <taxon>Virgisporangium</taxon>
    </lineage>
</organism>
<dbReference type="GO" id="GO:0009103">
    <property type="term" value="P:lipopolysaccharide biosynthetic process"/>
    <property type="evidence" value="ECO:0007669"/>
    <property type="project" value="UniProtKB-ARBA"/>
</dbReference>
<keyword evidence="6 8" id="KW-1133">Transmembrane helix</keyword>
<dbReference type="AlphaFoldDB" id="A0A8J4DQT4"/>
<feature type="transmembrane region" description="Helical" evidence="8">
    <location>
        <begin position="385"/>
        <end position="403"/>
    </location>
</feature>
<evidence type="ECO:0000256" key="6">
    <source>
        <dbReference type="ARBA" id="ARBA00022989"/>
    </source>
</evidence>
<dbReference type="PANTHER" id="PTHR33908">
    <property type="entry name" value="MANNOSYLTRANSFERASE YKCB-RELATED"/>
    <property type="match status" value="1"/>
</dbReference>
<dbReference type="GO" id="GO:0005886">
    <property type="term" value="C:plasma membrane"/>
    <property type="evidence" value="ECO:0007669"/>
    <property type="project" value="UniProtKB-SubCell"/>
</dbReference>
<feature type="transmembrane region" description="Helical" evidence="8">
    <location>
        <begin position="355"/>
        <end position="373"/>
    </location>
</feature>
<evidence type="ECO:0000256" key="2">
    <source>
        <dbReference type="ARBA" id="ARBA00022475"/>
    </source>
</evidence>
<sequence>MKLASVCVGFPLAGLLFVAAYHRAERDAGWEHELYWGGVALAVATAGAAFALSTDRRRAGAWLTVVLAVLLSLPKFLRAPAYFNFYDEQAHVRAAQALLDGLPLFAENPLNRVVADYPGLHAATAALAAATGGSVFETGNLVVLLARCAGCVAVFLLAERLVRAPAAALLAALVFVANPAFAFFDAQFAYESVAAPLVALVLLLALNLAAPAAGRTAALVAATVLSGLVVITHHGSAYLLAGLLVLVVLGQAAARRRPSAHLVALAAGATAATVAWLFTAASYTLTYVGPYVRSNLMSIPEFLTGETRPRRLFGGFLPTPAYERYASYAAVLILFGLYCWGGYAALRRRNRLDPWVCAALGAIYFGSIPLVVLRGDQVVKRLWEFAFIGLAPVCALALATLVARRKPATWLATAAMLLVVFVGSGVMRSGEHIRFPGPYLPSADPRSMTPDVVAAARWLAGRTHDERVTGDRTLAALLGSVGEQIPVTYQEDGYPVWKIVAAEELTPAVFTEIRRARLDWIAVDLRTAGVFPLTGFYFDESEPGAYVDTQLSRRALTKFDAPGFRRAYDNGTIVLYEVAG</sequence>
<evidence type="ECO:0000313" key="9">
    <source>
        <dbReference type="EMBL" id="GIJ46346.1"/>
    </source>
</evidence>
<feature type="transmembrane region" description="Helical" evidence="8">
    <location>
        <begin position="237"/>
        <end position="254"/>
    </location>
</feature>
<evidence type="ECO:0000256" key="5">
    <source>
        <dbReference type="ARBA" id="ARBA00022692"/>
    </source>
</evidence>
<proteinExistence type="predicted"/>
<comment type="subcellular location">
    <subcellularLocation>
        <location evidence="1">Cell membrane</location>
        <topology evidence="1">Multi-pass membrane protein</topology>
    </subcellularLocation>
</comment>
<comment type="caution">
    <text evidence="9">The sequence shown here is derived from an EMBL/GenBank/DDBJ whole genome shotgun (WGS) entry which is preliminary data.</text>
</comment>
<feature type="transmembrane region" description="Helical" evidence="8">
    <location>
        <begin position="188"/>
        <end position="206"/>
    </location>
</feature>
<feature type="transmembrane region" description="Helical" evidence="8">
    <location>
        <begin position="165"/>
        <end position="182"/>
    </location>
</feature>
<protein>
    <submittedName>
        <fullName evidence="9">Uncharacterized protein</fullName>
    </submittedName>
</protein>
<keyword evidence="10" id="KW-1185">Reference proteome</keyword>
<keyword evidence="5 8" id="KW-0812">Transmembrane</keyword>
<name>A0A8J4DQT4_9ACTN</name>